<feature type="region of interest" description="Disordered" evidence="1">
    <location>
        <begin position="1"/>
        <end position="41"/>
    </location>
</feature>
<dbReference type="PANTHER" id="PTHR33495">
    <property type="entry name" value="ANTI-SIGMA FACTOR ANTAGONIST TM_1081-RELATED-RELATED"/>
    <property type="match status" value="1"/>
</dbReference>
<feature type="domain" description="STAS" evidence="2">
    <location>
        <begin position="41"/>
        <end position="123"/>
    </location>
</feature>
<evidence type="ECO:0000313" key="4">
    <source>
        <dbReference type="EMBL" id="ATL32691.1"/>
    </source>
</evidence>
<organism evidence="4 5">
    <name type="scientific">Streptomyces formicae</name>
    <dbReference type="NCBI Taxonomy" id="1616117"/>
    <lineage>
        <taxon>Bacteria</taxon>
        <taxon>Bacillati</taxon>
        <taxon>Actinomycetota</taxon>
        <taxon>Actinomycetes</taxon>
        <taxon>Kitasatosporales</taxon>
        <taxon>Streptomycetaceae</taxon>
        <taxon>Streptomyces</taxon>
    </lineage>
</organism>
<dbReference type="InterPro" id="IPR058548">
    <property type="entry name" value="MlaB-like_STAS"/>
</dbReference>
<feature type="compositionally biased region" description="Pro residues" evidence="1">
    <location>
        <begin position="27"/>
        <end position="36"/>
    </location>
</feature>
<reference evidence="4 5" key="1">
    <citation type="submission" date="2017-08" db="EMBL/GenBank/DDBJ databases">
        <title>Complete Genome Sequence of Streptomyces formicae KY5, the formicamycin producer.</title>
        <authorList>
            <person name="Holmes N.A."/>
            <person name="Devine R."/>
            <person name="Qin Z."/>
            <person name="Seipke R.F."/>
            <person name="Wilkinson B."/>
            <person name="Hutchings M.I."/>
        </authorList>
    </citation>
    <scope>NUCLEOTIDE SEQUENCE [LARGE SCALE GENOMIC DNA]</scope>
    <source>
        <strain evidence="4 5">KY5</strain>
    </source>
</reference>
<dbReference type="SUPFAM" id="SSF52172">
    <property type="entry name" value="CheY-like"/>
    <property type="match status" value="1"/>
</dbReference>
<evidence type="ECO:0000259" key="2">
    <source>
        <dbReference type="PROSITE" id="PS50801"/>
    </source>
</evidence>
<dbReference type="KEGG" id="sfk:KY5_7673"/>
<dbReference type="InterPro" id="IPR002645">
    <property type="entry name" value="STAS_dom"/>
</dbReference>
<feature type="compositionally biased region" description="Polar residues" evidence="1">
    <location>
        <begin position="1"/>
        <end position="11"/>
    </location>
</feature>
<dbReference type="GO" id="GO:0003723">
    <property type="term" value="F:RNA binding"/>
    <property type="evidence" value="ECO:0007669"/>
    <property type="project" value="InterPro"/>
</dbReference>
<dbReference type="InterPro" id="IPR005561">
    <property type="entry name" value="ANTAR"/>
</dbReference>
<dbReference type="SUPFAM" id="SSF52091">
    <property type="entry name" value="SpoIIaa-like"/>
    <property type="match status" value="1"/>
</dbReference>
<evidence type="ECO:0000313" key="5">
    <source>
        <dbReference type="Proteomes" id="UP000221011"/>
    </source>
</evidence>
<accession>A0A291QLW2</accession>
<name>A0A291QLW2_9ACTN</name>
<evidence type="ECO:0000259" key="3">
    <source>
        <dbReference type="PROSITE" id="PS50921"/>
    </source>
</evidence>
<dbReference type="InterPro" id="IPR036388">
    <property type="entry name" value="WH-like_DNA-bd_sf"/>
</dbReference>
<dbReference type="AlphaFoldDB" id="A0A291QLW2"/>
<evidence type="ECO:0000256" key="1">
    <source>
        <dbReference type="SAM" id="MobiDB-lite"/>
    </source>
</evidence>
<dbReference type="PROSITE" id="PS50801">
    <property type="entry name" value="STAS"/>
    <property type="match status" value="1"/>
</dbReference>
<dbReference type="Proteomes" id="UP000221011">
    <property type="component" value="Chromosome"/>
</dbReference>
<dbReference type="CDD" id="cd07043">
    <property type="entry name" value="STAS_anti-anti-sigma_factors"/>
    <property type="match status" value="1"/>
</dbReference>
<dbReference type="Gene3D" id="3.30.750.24">
    <property type="entry name" value="STAS domain"/>
    <property type="match status" value="1"/>
</dbReference>
<evidence type="ECO:0008006" key="6">
    <source>
        <dbReference type="Google" id="ProtNLM"/>
    </source>
</evidence>
<protein>
    <recommendedName>
        <fullName evidence="6">Anti-sigma factor antagonist</fullName>
    </recommendedName>
</protein>
<dbReference type="InterPro" id="IPR036513">
    <property type="entry name" value="STAS_dom_sf"/>
</dbReference>
<dbReference type="InterPro" id="IPR011006">
    <property type="entry name" value="CheY-like_superfamily"/>
</dbReference>
<dbReference type="Pfam" id="PF03861">
    <property type="entry name" value="ANTAR"/>
    <property type="match status" value="1"/>
</dbReference>
<gene>
    <name evidence="4" type="ORF">KY5_7673</name>
</gene>
<keyword evidence="5" id="KW-1185">Reference proteome</keyword>
<dbReference type="EMBL" id="CP022685">
    <property type="protein sequence ID" value="ATL32691.1"/>
    <property type="molecule type" value="Genomic_DNA"/>
</dbReference>
<dbReference type="PANTHER" id="PTHR33495:SF2">
    <property type="entry name" value="ANTI-SIGMA FACTOR ANTAGONIST TM_1081-RELATED"/>
    <property type="match status" value="1"/>
</dbReference>
<dbReference type="SMART" id="SM01012">
    <property type="entry name" value="ANTAR"/>
    <property type="match status" value="1"/>
</dbReference>
<dbReference type="GO" id="GO:0043856">
    <property type="term" value="F:anti-sigma factor antagonist activity"/>
    <property type="evidence" value="ECO:0007669"/>
    <property type="project" value="TreeGrafter"/>
</dbReference>
<dbReference type="Pfam" id="PF13466">
    <property type="entry name" value="STAS_2"/>
    <property type="match status" value="1"/>
</dbReference>
<sequence>MPDLAHSQQQPLPREGAGHDKGSRPAVPLPGPPVPRAPGTGRRVMIVRGDLDLDAAQRLRPDLCVALNHAAEGIDLDLRDVDFCDCSGLNVLLGLRRQAVKAGKTVTIRACSPTMERVLELTGTRGLFMPLDEAEDGDEGGDEGRERGVTVAHPVVHETARPESDQESDQDLHVVVAQLRRAMMTRPTIDLARGILMSSFSLSPEAAWEVLVTASQNTNTKLYVLAEDVVGTVRGGALHESVRKQLEAAVAKVTTVYAGAEASAVPDLAVVAADACPSSDGVL</sequence>
<dbReference type="PROSITE" id="PS50921">
    <property type="entry name" value="ANTAR"/>
    <property type="match status" value="1"/>
</dbReference>
<dbReference type="Gene3D" id="1.10.10.10">
    <property type="entry name" value="Winged helix-like DNA-binding domain superfamily/Winged helix DNA-binding domain"/>
    <property type="match status" value="1"/>
</dbReference>
<proteinExistence type="predicted"/>
<feature type="domain" description="ANTAR" evidence="3">
    <location>
        <begin position="169"/>
        <end position="230"/>
    </location>
</feature>